<dbReference type="EMBL" id="BAABIC010000010">
    <property type="protein sequence ID" value="GAA4692324.1"/>
    <property type="molecule type" value="Genomic_DNA"/>
</dbReference>
<dbReference type="PANTHER" id="PTHR21240:SF28">
    <property type="entry name" value="ISO-OROTATE DECARBOXYLASE (EUROFUNG)"/>
    <property type="match status" value="1"/>
</dbReference>
<evidence type="ECO:0000259" key="2">
    <source>
        <dbReference type="Pfam" id="PF04909"/>
    </source>
</evidence>
<reference evidence="4" key="1">
    <citation type="journal article" date="2019" name="Int. J. Syst. Evol. Microbiol.">
        <title>The Global Catalogue of Microorganisms (GCM) 10K type strain sequencing project: providing services to taxonomists for standard genome sequencing and annotation.</title>
        <authorList>
            <consortium name="The Broad Institute Genomics Platform"/>
            <consortium name="The Broad Institute Genome Sequencing Center for Infectious Disease"/>
            <person name="Wu L."/>
            <person name="Ma J."/>
        </authorList>
    </citation>
    <scope>NUCLEOTIDE SEQUENCE [LARGE SCALE GENOMIC DNA]</scope>
    <source>
        <strain evidence="4">JCM 18055</strain>
    </source>
</reference>
<evidence type="ECO:0000256" key="1">
    <source>
        <dbReference type="ARBA" id="ARBA00023239"/>
    </source>
</evidence>
<keyword evidence="1" id="KW-0456">Lyase</keyword>
<evidence type="ECO:0000313" key="3">
    <source>
        <dbReference type="EMBL" id="GAA4692324.1"/>
    </source>
</evidence>
<dbReference type="SUPFAM" id="SSF51556">
    <property type="entry name" value="Metallo-dependent hydrolases"/>
    <property type="match status" value="1"/>
</dbReference>
<dbReference type="InterPro" id="IPR032465">
    <property type="entry name" value="ACMSD"/>
</dbReference>
<organism evidence="3 4">
    <name type="scientific">Pseudonocardia yuanmonensis</name>
    <dbReference type="NCBI Taxonomy" id="1095914"/>
    <lineage>
        <taxon>Bacteria</taxon>
        <taxon>Bacillati</taxon>
        <taxon>Actinomycetota</taxon>
        <taxon>Actinomycetes</taxon>
        <taxon>Pseudonocardiales</taxon>
        <taxon>Pseudonocardiaceae</taxon>
        <taxon>Pseudonocardia</taxon>
    </lineage>
</organism>
<dbReference type="Gene3D" id="3.20.20.140">
    <property type="entry name" value="Metal-dependent hydrolases"/>
    <property type="match status" value="1"/>
</dbReference>
<keyword evidence="4" id="KW-1185">Reference proteome</keyword>
<dbReference type="Proteomes" id="UP001500325">
    <property type="component" value="Unassembled WGS sequence"/>
</dbReference>
<comment type="caution">
    <text evidence="3">The sequence shown here is derived from an EMBL/GenBank/DDBJ whole genome shotgun (WGS) entry which is preliminary data.</text>
</comment>
<dbReference type="InterPro" id="IPR032466">
    <property type="entry name" value="Metal_Hydrolase"/>
</dbReference>
<dbReference type="PANTHER" id="PTHR21240">
    <property type="entry name" value="2-AMINO-3-CARBOXYLMUCONATE-6-SEMIALDEHYDE DECARBOXYLASE"/>
    <property type="match status" value="1"/>
</dbReference>
<sequence length="367" mass="39794">MADVGTTIRATGAVDCDVHNAVPRLSALFPYLPASWVDYCRETGVEGFDPAFYPPGAPLSARPGSRVGEGPPGSDPCVVRDHVLDGPGARYAVLNCLYAVSAVHNPDWAASMARALNDWQAAQWLAADPRFRASIVVSTRDPHAAAEEVARWAGRGFVQVLLPASTPAPLGQRVHWPIYAAAEAADLPVAVHPGVGSANPLSPVGWPSHYVEDYACAALTLQSQLTSMVAEGVFAAHPGLRVVLLESGVTWLPSLMWRFDKNWKALRREVPWVDRPPSQVIREHVLLSTTPLDAPPGLDHAWVDRFLTRLGSVEMLLHAGDYPHWHHGNAPTALLEQLSPAERELVLSGNAMRLYRLPEEAGWAQAD</sequence>
<gene>
    <name evidence="3" type="ORF">GCM10023215_31790</name>
</gene>
<accession>A0ABP8WMH4</accession>
<proteinExistence type="predicted"/>
<evidence type="ECO:0000313" key="4">
    <source>
        <dbReference type="Proteomes" id="UP001500325"/>
    </source>
</evidence>
<dbReference type="Pfam" id="PF04909">
    <property type="entry name" value="Amidohydro_2"/>
    <property type="match status" value="1"/>
</dbReference>
<protein>
    <submittedName>
        <fullName evidence="3">Amidohydrolase family protein</fullName>
    </submittedName>
</protein>
<feature type="domain" description="Amidohydrolase-related" evidence="2">
    <location>
        <begin position="70"/>
        <end position="357"/>
    </location>
</feature>
<name>A0ABP8WMH4_9PSEU</name>
<dbReference type="InterPro" id="IPR006680">
    <property type="entry name" value="Amidohydro-rel"/>
</dbReference>